<protein>
    <submittedName>
        <fullName evidence="1">Uncharacterized protein</fullName>
    </submittedName>
</protein>
<reference evidence="2" key="1">
    <citation type="journal article" date="2023" name="Front. Plant Sci.">
        <title>Chromosomal-level genome assembly of Melastoma candidum provides insights into trichome evolution.</title>
        <authorList>
            <person name="Zhong Y."/>
            <person name="Wu W."/>
            <person name="Sun C."/>
            <person name="Zou P."/>
            <person name="Liu Y."/>
            <person name="Dai S."/>
            <person name="Zhou R."/>
        </authorList>
    </citation>
    <scope>NUCLEOTIDE SEQUENCE [LARGE SCALE GENOMIC DNA]</scope>
</reference>
<accession>A0ACB9RRG4</accession>
<keyword evidence="2" id="KW-1185">Reference proteome</keyword>
<name>A0ACB9RRG4_9MYRT</name>
<dbReference type="EMBL" id="CM042882">
    <property type="protein sequence ID" value="KAI4381582.1"/>
    <property type="molecule type" value="Genomic_DNA"/>
</dbReference>
<organism evidence="1 2">
    <name type="scientific">Melastoma candidum</name>
    <dbReference type="NCBI Taxonomy" id="119954"/>
    <lineage>
        <taxon>Eukaryota</taxon>
        <taxon>Viridiplantae</taxon>
        <taxon>Streptophyta</taxon>
        <taxon>Embryophyta</taxon>
        <taxon>Tracheophyta</taxon>
        <taxon>Spermatophyta</taxon>
        <taxon>Magnoliopsida</taxon>
        <taxon>eudicotyledons</taxon>
        <taxon>Gunneridae</taxon>
        <taxon>Pentapetalae</taxon>
        <taxon>rosids</taxon>
        <taxon>malvids</taxon>
        <taxon>Myrtales</taxon>
        <taxon>Melastomataceae</taxon>
        <taxon>Melastomatoideae</taxon>
        <taxon>Melastomateae</taxon>
        <taxon>Melastoma</taxon>
    </lineage>
</organism>
<sequence>MTGGSPKRLAVLAGCNYPNSGHELQGCINDVLAMRQLLVKRLGFNEGDIELLIDAPNSKVLPTGSNIKKALLGMIERAKAGDILFFHFSGHGTRYPLHKDKRRQEEAVVPCDFNLINDVDFRHIVNRLPVDATLTILSDSCHSGGLIDKEKEQIGPSTVAPRSSPSPSLVATPKAIHFDSVLQHLTSVTNLATTDIGAHLLHAFSEDASLEFQPSTGAPLPQKLKADEGILLSGCQANEYSADMSPSEGGGKAHGAFTSAVLEVMGETKPEEWLSNKEVVMRARGVLKEEGFRQQHPCLYCSDENAAAAFLGMRAAAARDKVSGQQLK</sequence>
<evidence type="ECO:0000313" key="2">
    <source>
        <dbReference type="Proteomes" id="UP001057402"/>
    </source>
</evidence>
<evidence type="ECO:0000313" key="1">
    <source>
        <dbReference type="EMBL" id="KAI4381582.1"/>
    </source>
</evidence>
<comment type="caution">
    <text evidence="1">The sequence shown here is derived from an EMBL/GenBank/DDBJ whole genome shotgun (WGS) entry which is preliminary data.</text>
</comment>
<gene>
    <name evidence="1" type="ORF">MLD38_007643</name>
</gene>
<dbReference type="Proteomes" id="UP001057402">
    <property type="component" value="Chromosome 3"/>
</dbReference>
<proteinExistence type="predicted"/>